<evidence type="ECO:0000313" key="2">
    <source>
        <dbReference type="Proteomes" id="UP001058093"/>
    </source>
</evidence>
<protein>
    <submittedName>
        <fullName evidence="1">Uncharacterized protein</fullName>
    </submittedName>
</protein>
<proteinExistence type="predicted"/>
<gene>
    <name evidence="1" type="ORF">uav_154</name>
</gene>
<reference evidence="1" key="1">
    <citation type="submission" date="2021-07" db="EMBL/GenBank/DDBJ databases">
        <title>Complete genome sequence and phylogenomic analysis of the two lytic bacteriophage isolated from terrestrial biotopes of Antarctica.</title>
        <authorList>
            <person name="Holovan V."/>
            <person name="Rabalski L."/>
            <person name="Zlatohurska M."/>
            <person name="Andriichuk O."/>
            <person name="Budzanivska I."/>
            <person name="Shevchenko O."/>
            <person name="Gupalo A."/>
        </authorList>
    </citation>
    <scope>NUCLEOTIDE SEQUENCE</scope>
</reference>
<keyword evidence="2" id="KW-1185">Reference proteome</keyword>
<accession>A0A975UY48</accession>
<dbReference type="Proteomes" id="UP001058093">
    <property type="component" value="Segment"/>
</dbReference>
<name>A0A975UY48_9CAUD</name>
<dbReference type="EMBL" id="MZ605293">
    <property type="protein sequence ID" value="QYW06685.1"/>
    <property type="molecule type" value="Genomic_DNA"/>
</dbReference>
<organism evidence="1 2">
    <name type="scientific">Pseudomonas phage UAVern</name>
    <dbReference type="NCBI Taxonomy" id="2856997"/>
    <lineage>
        <taxon>Viruses</taxon>
        <taxon>Duplodnaviria</taxon>
        <taxon>Heunggongvirae</taxon>
        <taxon>Uroviricota</taxon>
        <taxon>Caudoviricetes</taxon>
        <taxon>Vandenendeviridae</taxon>
        <taxon>Gorskivirinae</taxon>
        <taxon>Uavernvirus</taxon>
        <taxon>Uavernvirus uavern</taxon>
    </lineage>
</organism>
<evidence type="ECO:0000313" key="1">
    <source>
        <dbReference type="EMBL" id="QYW06685.1"/>
    </source>
</evidence>
<sequence length="129" mass="14616">MITESMTDWPEGVVRNKLGNTVYRAKDQFESDSKSLRDFMLCGIESNRVSCTYNVGVDSILYLMTRVRNPRHPAPVDPTGALICMWLGEPGEAFLSIDGETINTRGMEVVDVRNWIEDQLDKLEEQDVS</sequence>